<dbReference type="PIRSF" id="PIRSF005303">
    <property type="entry name" value="Thiam_monoph_kin"/>
    <property type="match status" value="1"/>
</dbReference>
<feature type="binding site" evidence="1">
    <location>
        <position position="62"/>
    </location>
    <ligand>
        <name>substrate</name>
    </ligand>
</feature>
<dbReference type="SUPFAM" id="SSF55326">
    <property type="entry name" value="PurM N-terminal domain-like"/>
    <property type="match status" value="1"/>
</dbReference>
<keyword evidence="1" id="KW-0460">Magnesium</keyword>
<organism evidence="4 5">
    <name type="scientific">Cyanobium gracile UHCC 0139</name>
    <dbReference type="NCBI Taxonomy" id="3110308"/>
    <lineage>
        <taxon>Bacteria</taxon>
        <taxon>Bacillati</taxon>
        <taxon>Cyanobacteriota</taxon>
        <taxon>Cyanophyceae</taxon>
        <taxon>Synechococcales</taxon>
        <taxon>Prochlorococcaceae</taxon>
        <taxon>Cyanobium</taxon>
    </lineage>
</organism>
<dbReference type="InterPro" id="IPR006283">
    <property type="entry name" value="ThiL-like"/>
</dbReference>
<feature type="binding site" evidence="1">
    <location>
        <position position="55"/>
    </location>
    <ligand>
        <name>Mg(2+)</name>
        <dbReference type="ChEBI" id="CHEBI:18420"/>
        <label>2</label>
    </ligand>
</feature>
<comment type="function">
    <text evidence="1">Catalyzes the ATP-dependent phosphorylation of thiamine-monophosphate (TMP) to form thiamine-pyrophosphate (TPP), the active form of vitamin B1.</text>
</comment>
<feature type="binding site" evidence="1">
    <location>
        <position position="31"/>
    </location>
    <ligand>
        <name>Mg(2+)</name>
        <dbReference type="ChEBI" id="CHEBI:18420"/>
        <label>4</label>
    </ligand>
</feature>
<dbReference type="EC" id="2.7.4.16" evidence="1"/>
<comment type="miscellaneous">
    <text evidence="1">Reaction mechanism of ThiL seems to utilize a direct, inline transfer of the gamma-phosphate of ATP to TMP rather than a phosphorylated enzyme intermediate.</text>
</comment>
<reference evidence="4 5" key="1">
    <citation type="submission" date="2023-12" db="EMBL/GenBank/DDBJ databases">
        <title>Baltic Sea Cyanobacteria.</title>
        <authorList>
            <person name="Delbaje E."/>
            <person name="Fewer D.P."/>
            <person name="Shishido T.K."/>
        </authorList>
    </citation>
    <scope>NUCLEOTIDE SEQUENCE [LARGE SCALE GENOMIC DNA]</scope>
    <source>
        <strain evidence="4 5">UHCC 0139</strain>
    </source>
</reference>
<evidence type="ECO:0000313" key="4">
    <source>
        <dbReference type="EMBL" id="MEA5390198.1"/>
    </source>
</evidence>
<dbReference type="PANTHER" id="PTHR30270:SF0">
    <property type="entry name" value="THIAMINE-MONOPHOSPHATE KINASE"/>
    <property type="match status" value="1"/>
</dbReference>
<dbReference type="Pfam" id="PF00586">
    <property type="entry name" value="AIRS"/>
    <property type="match status" value="1"/>
</dbReference>
<evidence type="ECO:0000259" key="2">
    <source>
        <dbReference type="Pfam" id="PF00586"/>
    </source>
</evidence>
<comment type="catalytic activity">
    <reaction evidence="1">
        <text>thiamine phosphate + ATP = thiamine diphosphate + ADP</text>
        <dbReference type="Rhea" id="RHEA:15913"/>
        <dbReference type="ChEBI" id="CHEBI:30616"/>
        <dbReference type="ChEBI" id="CHEBI:37575"/>
        <dbReference type="ChEBI" id="CHEBI:58937"/>
        <dbReference type="ChEBI" id="CHEBI:456216"/>
        <dbReference type="EC" id="2.7.4.16"/>
    </reaction>
</comment>
<dbReference type="Gene3D" id="3.90.650.10">
    <property type="entry name" value="PurM-like C-terminal domain"/>
    <property type="match status" value="1"/>
</dbReference>
<feature type="binding site" evidence="1">
    <location>
        <position position="233"/>
    </location>
    <ligand>
        <name>Mg(2+)</name>
        <dbReference type="ChEBI" id="CHEBI:18420"/>
        <label>3</label>
    </ligand>
</feature>
<evidence type="ECO:0000259" key="3">
    <source>
        <dbReference type="Pfam" id="PF02769"/>
    </source>
</evidence>
<comment type="pathway">
    <text evidence="1">Cofactor biosynthesis; thiamine diphosphate biosynthesis; thiamine diphosphate from thiamine phosphate: step 1/1.</text>
</comment>
<dbReference type="InterPro" id="IPR036921">
    <property type="entry name" value="PurM-like_N_sf"/>
</dbReference>
<keyword evidence="5" id="KW-1185">Reference proteome</keyword>
<keyword evidence="1" id="KW-0067">ATP-binding</keyword>
<dbReference type="EMBL" id="JAYGHX010000001">
    <property type="protein sequence ID" value="MEA5390198.1"/>
    <property type="molecule type" value="Genomic_DNA"/>
</dbReference>
<dbReference type="Proteomes" id="UP001304461">
    <property type="component" value="Unassembled WGS sequence"/>
</dbReference>
<feature type="binding site" evidence="1">
    <location>
        <position position="281"/>
    </location>
    <ligand>
        <name>substrate</name>
    </ligand>
</feature>
<feature type="binding site" evidence="1">
    <location>
        <begin position="132"/>
        <end position="133"/>
    </location>
    <ligand>
        <name>ATP</name>
        <dbReference type="ChEBI" id="CHEBI:30616"/>
    </ligand>
</feature>
<protein>
    <recommendedName>
        <fullName evidence="1">Thiamine-monophosphate kinase</fullName>
        <shortName evidence="1">TMP kinase</shortName>
        <shortName evidence="1">Thiamine-phosphate kinase</shortName>
        <ecNumber evidence="1">2.7.4.16</ecNumber>
    </recommendedName>
</protein>
<feature type="binding site" evidence="1">
    <location>
        <position position="236"/>
    </location>
    <ligand>
        <name>Mg(2+)</name>
        <dbReference type="ChEBI" id="CHEBI:18420"/>
        <label>5</label>
    </ligand>
</feature>
<dbReference type="SUPFAM" id="SSF56042">
    <property type="entry name" value="PurM C-terminal domain-like"/>
    <property type="match status" value="1"/>
</dbReference>
<dbReference type="InterPro" id="IPR036676">
    <property type="entry name" value="PurM-like_C_sf"/>
</dbReference>
<accession>A0ABU5RR13</accession>
<sequence>MPEGPTLAQLGEGELIRRLGAFAPPGQFDDDAALLGAALLGGRPAGDPPLVLNTDVLVEDVHFSAATMGAADVGWRAAAANLSDLAAMGCRGAVGLTVALVAPGHTPWAWVEGAYAGMAELLGSHGGVLLGGDCSGGRQRLLAVTALGRLPAGGGPIRRGDGRPGDVLVSTGAHGISRLGLAVLRGEALPDLPAAGRERAIRAHRRPVPRFDAVAALGASRPAALDWRVAGCDSSDGLATAASCLAVASRCTALLSRSDLPLAAELAGQAQAEDWCLWGGEDFELVLALEPAWAEALVEQLEGARWIGRLVEPQPWGPLGWTEGGGPIASPTAAFRHFG</sequence>
<feature type="domain" description="PurM-like N-terminal" evidence="2">
    <location>
        <begin position="30"/>
        <end position="149"/>
    </location>
</feature>
<dbReference type="CDD" id="cd02194">
    <property type="entry name" value="ThiL"/>
    <property type="match status" value="1"/>
</dbReference>
<feature type="binding site" evidence="1">
    <location>
        <position position="335"/>
    </location>
    <ligand>
        <name>substrate</name>
    </ligand>
</feature>
<dbReference type="InterPro" id="IPR016188">
    <property type="entry name" value="PurM-like_N"/>
</dbReference>
<keyword evidence="1 4" id="KW-0808">Transferase</keyword>
<feature type="binding site" evidence="1">
    <location>
        <position position="55"/>
    </location>
    <ligand>
        <name>Mg(2+)</name>
        <dbReference type="ChEBI" id="CHEBI:18420"/>
        <label>1</label>
    </ligand>
</feature>
<keyword evidence="1" id="KW-0784">Thiamine biosynthesis</keyword>
<keyword evidence="1" id="KW-0479">Metal-binding</keyword>
<dbReference type="NCBIfam" id="TIGR01379">
    <property type="entry name" value="thiL"/>
    <property type="match status" value="1"/>
</dbReference>
<comment type="similarity">
    <text evidence="1">Belongs to the thiamine-monophosphate kinase family.</text>
</comment>
<feature type="binding site" evidence="1">
    <location>
        <position position="84"/>
    </location>
    <ligand>
        <name>Mg(2+)</name>
        <dbReference type="ChEBI" id="CHEBI:18420"/>
        <label>2</label>
    </ligand>
</feature>
<dbReference type="RefSeq" id="WP_323304297.1">
    <property type="nucleotide sequence ID" value="NZ_JAYGHX010000001.1"/>
</dbReference>
<feature type="domain" description="PurM-like C-terminal" evidence="3">
    <location>
        <begin position="163"/>
        <end position="311"/>
    </location>
</feature>
<feature type="binding site" evidence="1">
    <location>
        <position position="31"/>
    </location>
    <ligand>
        <name>Mg(2+)</name>
        <dbReference type="ChEBI" id="CHEBI:18420"/>
        <label>3</label>
    </ligand>
</feature>
<feature type="binding site" evidence="1">
    <location>
        <position position="115"/>
    </location>
    <ligand>
        <name>ATP</name>
        <dbReference type="ChEBI" id="CHEBI:30616"/>
    </ligand>
</feature>
<feature type="binding site" evidence="1">
    <location>
        <position position="133"/>
    </location>
    <ligand>
        <name>Mg(2+)</name>
        <dbReference type="ChEBI" id="CHEBI:18420"/>
        <label>1</label>
    </ligand>
</feature>
<feature type="binding site" evidence="1">
    <location>
        <position position="84"/>
    </location>
    <ligand>
        <name>Mg(2+)</name>
        <dbReference type="ChEBI" id="CHEBI:18420"/>
        <label>3</label>
    </ligand>
</feature>
<dbReference type="Gene3D" id="3.30.1330.10">
    <property type="entry name" value="PurM-like, N-terminal domain"/>
    <property type="match status" value="1"/>
</dbReference>
<dbReference type="GO" id="GO:0009030">
    <property type="term" value="F:thiamine-phosphate kinase activity"/>
    <property type="evidence" value="ECO:0007669"/>
    <property type="project" value="UniProtKB-EC"/>
</dbReference>
<proteinExistence type="inferred from homology"/>
<feature type="binding site" evidence="1">
    <location>
        <position position="54"/>
    </location>
    <ligand>
        <name>Mg(2+)</name>
        <dbReference type="ChEBI" id="CHEBI:18420"/>
        <label>1</label>
    </ligand>
</feature>
<evidence type="ECO:0000256" key="1">
    <source>
        <dbReference type="HAMAP-Rule" id="MF_02128"/>
    </source>
</evidence>
<feature type="binding site" evidence="1">
    <location>
        <position position="159"/>
    </location>
    <ligand>
        <name>ATP</name>
        <dbReference type="ChEBI" id="CHEBI:30616"/>
    </ligand>
</feature>
<keyword evidence="1 4" id="KW-0418">Kinase</keyword>
<dbReference type="HAMAP" id="MF_02128">
    <property type="entry name" value="TMP_kinase"/>
    <property type="match status" value="1"/>
</dbReference>
<comment type="caution">
    <text evidence="1">Lacks conserved residue(s) required for the propagation of feature annotation.</text>
</comment>
<gene>
    <name evidence="1 4" type="primary">thiL</name>
    <name evidence="4" type="ORF">VB738_02875</name>
</gene>
<dbReference type="InterPro" id="IPR010918">
    <property type="entry name" value="PurM-like_C_dom"/>
</dbReference>
<dbReference type="PANTHER" id="PTHR30270">
    <property type="entry name" value="THIAMINE-MONOPHOSPHATE KINASE"/>
    <property type="match status" value="1"/>
</dbReference>
<dbReference type="Pfam" id="PF02769">
    <property type="entry name" value="AIRS_C"/>
    <property type="match status" value="1"/>
</dbReference>
<keyword evidence="1" id="KW-0547">Nucleotide-binding</keyword>
<feature type="binding site" evidence="1">
    <location>
        <position position="235"/>
    </location>
    <ligand>
        <name>ATP</name>
        <dbReference type="ChEBI" id="CHEBI:30616"/>
    </ligand>
</feature>
<feature type="binding site" evidence="1">
    <location>
        <position position="84"/>
    </location>
    <ligand>
        <name>Mg(2+)</name>
        <dbReference type="ChEBI" id="CHEBI:18420"/>
        <label>4</label>
    </ligand>
</feature>
<comment type="caution">
    <text evidence="4">The sequence shown here is derived from an EMBL/GenBank/DDBJ whole genome shotgun (WGS) entry which is preliminary data.</text>
</comment>
<name>A0ABU5RR13_9CYAN</name>
<evidence type="ECO:0000313" key="5">
    <source>
        <dbReference type="Proteomes" id="UP001304461"/>
    </source>
</evidence>